<keyword evidence="3 5" id="KW-0808">Transferase</keyword>
<dbReference type="SUPFAM" id="SSF53448">
    <property type="entry name" value="Nucleotide-diphospho-sugar transferases"/>
    <property type="match status" value="1"/>
</dbReference>
<keyword evidence="2" id="KW-0328">Glycosyltransferase</keyword>
<dbReference type="PANTHER" id="PTHR43179">
    <property type="entry name" value="RHAMNOSYLTRANSFERASE WBBL"/>
    <property type="match status" value="1"/>
</dbReference>
<dbReference type="RefSeq" id="WP_182998537.1">
    <property type="nucleotide sequence ID" value="NZ_JABEQJ010000024.1"/>
</dbReference>
<dbReference type="Proteomes" id="UP000589085">
    <property type="component" value="Unassembled WGS sequence"/>
</dbReference>
<proteinExistence type="inferred from homology"/>
<dbReference type="PANTHER" id="PTHR43179:SF12">
    <property type="entry name" value="GALACTOFURANOSYLTRANSFERASE GLFT2"/>
    <property type="match status" value="1"/>
</dbReference>
<dbReference type="EMBL" id="JABEQJ010000024">
    <property type="protein sequence ID" value="MBB2161708.1"/>
    <property type="molecule type" value="Genomic_DNA"/>
</dbReference>
<reference evidence="5 6" key="1">
    <citation type="submission" date="2020-04" db="EMBL/GenBank/DDBJ databases">
        <title>Description of novel Gluconacetobacter.</title>
        <authorList>
            <person name="Sombolestani A."/>
        </authorList>
    </citation>
    <scope>NUCLEOTIDE SEQUENCE [LARGE SCALE GENOMIC DNA]</scope>
    <source>
        <strain evidence="5 6">LMG 19747</strain>
    </source>
</reference>
<accession>A0A7W4IF42</accession>
<evidence type="ECO:0000256" key="2">
    <source>
        <dbReference type="ARBA" id="ARBA00022676"/>
    </source>
</evidence>
<dbReference type="InterPro" id="IPR001173">
    <property type="entry name" value="Glyco_trans_2-like"/>
</dbReference>
<dbReference type="Gene3D" id="3.90.550.10">
    <property type="entry name" value="Spore Coat Polysaccharide Biosynthesis Protein SpsA, Chain A"/>
    <property type="match status" value="1"/>
</dbReference>
<evidence type="ECO:0000259" key="4">
    <source>
        <dbReference type="Pfam" id="PF00535"/>
    </source>
</evidence>
<comment type="similarity">
    <text evidence="1">Belongs to the glycosyltransferase 2 family.</text>
</comment>
<gene>
    <name evidence="5" type="ORF">HLH48_16310</name>
</gene>
<evidence type="ECO:0000313" key="5">
    <source>
        <dbReference type="EMBL" id="MBB2161708.1"/>
    </source>
</evidence>
<evidence type="ECO:0000256" key="3">
    <source>
        <dbReference type="ARBA" id="ARBA00022679"/>
    </source>
</evidence>
<dbReference type="InterPro" id="IPR029044">
    <property type="entry name" value="Nucleotide-diphossugar_trans"/>
</dbReference>
<dbReference type="GO" id="GO:0016757">
    <property type="term" value="F:glycosyltransferase activity"/>
    <property type="evidence" value="ECO:0007669"/>
    <property type="project" value="UniProtKB-KW"/>
</dbReference>
<dbReference type="AlphaFoldDB" id="A0A7W4IF42"/>
<evidence type="ECO:0000256" key="1">
    <source>
        <dbReference type="ARBA" id="ARBA00006739"/>
    </source>
</evidence>
<organism evidence="5 6">
    <name type="scientific">Gluconacetobacter sacchari</name>
    <dbReference type="NCBI Taxonomy" id="92759"/>
    <lineage>
        <taxon>Bacteria</taxon>
        <taxon>Pseudomonadati</taxon>
        <taxon>Pseudomonadota</taxon>
        <taxon>Alphaproteobacteria</taxon>
        <taxon>Acetobacterales</taxon>
        <taxon>Acetobacteraceae</taxon>
        <taxon>Gluconacetobacter</taxon>
    </lineage>
</organism>
<dbReference type="Pfam" id="PF00535">
    <property type="entry name" value="Glycos_transf_2"/>
    <property type="match status" value="1"/>
</dbReference>
<feature type="domain" description="Glycosyltransferase 2-like" evidence="4">
    <location>
        <begin position="311"/>
        <end position="433"/>
    </location>
</feature>
<evidence type="ECO:0000313" key="6">
    <source>
        <dbReference type="Proteomes" id="UP000589085"/>
    </source>
</evidence>
<comment type="caution">
    <text evidence="5">The sequence shown here is derived from an EMBL/GenBank/DDBJ whole genome shotgun (WGS) entry which is preliminary data.</text>
</comment>
<name>A0A7W4IF42_9PROT</name>
<sequence>MKEKPSFPPDLDEYPSGALAYRDLEHSFLTFYQRNARLKNSLSWRMTLPIRQVTHHNRRWRARFARLRLAAQHLQALFQHTKQHGLAALWRTFREKGRAPTHIDLAYHHWRKAHPLPRLNDDEVTPRRLLVLISPEALRSPDYPVCLASLQEQRGCTVVVNPLSDPLPTQLDVYDAIIWMRTAAMLVPDYGQIACRALSDGSILFYADHDTHLSTILHERPFFKPAFSPELLGQVDYLAAGCALSPDWLAEQGRPDDSYLYEMLRHLSSSQVRHLPLCLSHLPASVSARLVPPISPAAAPSPPIMEGLKVSLVIPTAFHGTYLQTLLESLYRTTEGYREQLETIIITNKEPEQAEAALKDCLMPCRLIYYDRDFNYSAVNNEAVRQTEGAILFFLNDDIEFKDAYWLPDMLALLQRPQTGAVGSLLLYPDNTIQHAGCLIGMNGGVGHIGVGLPADTDIYHGILTAQREVSAVTGACLAIRRDIFLKAGMFDEHLPLSFNDVALCLRLRDLGYTQYVTTRSRIIHHESRSRGYDVTARKHQANREHFLYARTRYPGIREADPYYSPNLDLSSVYLGYASRSSAQQARFLRPPSPGCLILLAQRMDYDPSTQSLVDMLAQHKTEGLIRLIIAGTNETRFSRQCCAALAPAPVRIEPVQNLRNALLNAPEGALFLDLRLLEVMDGLPPDLPLIGIWVHDGRLCFTDLFGRRTLQQQSLEQSPIDLSSLILARDPLKDNMTKELDKSLARPCALKAHPHIP</sequence>
<protein>
    <submittedName>
        <fullName evidence="5">Glycosyltransferase</fullName>
    </submittedName>
</protein>